<gene>
    <name evidence="3" type="ORF">PG996_000140</name>
</gene>
<dbReference type="PANTHER" id="PTHR46082:SF6">
    <property type="entry name" value="AAA+ ATPASE DOMAIN-CONTAINING PROTEIN-RELATED"/>
    <property type="match status" value="1"/>
</dbReference>
<keyword evidence="4" id="KW-1185">Reference proteome</keyword>
<feature type="domain" description="Nucleoside phosphorylase" evidence="2">
    <location>
        <begin position="67"/>
        <end position="367"/>
    </location>
</feature>
<accession>A0ABR1WCW8</accession>
<dbReference type="PANTHER" id="PTHR46082">
    <property type="entry name" value="ATP/GTP-BINDING PROTEIN-RELATED"/>
    <property type="match status" value="1"/>
</dbReference>
<name>A0ABR1WCW8_9PEZI</name>
<dbReference type="InterPro" id="IPR053137">
    <property type="entry name" value="NLR-like"/>
</dbReference>
<dbReference type="SUPFAM" id="SSF53167">
    <property type="entry name" value="Purine and uridine phosphorylases"/>
    <property type="match status" value="1"/>
</dbReference>
<evidence type="ECO:0000256" key="1">
    <source>
        <dbReference type="SAM" id="MobiDB-lite"/>
    </source>
</evidence>
<organism evidence="3 4">
    <name type="scientific">Apiospora saccharicola</name>
    <dbReference type="NCBI Taxonomy" id="335842"/>
    <lineage>
        <taxon>Eukaryota</taxon>
        <taxon>Fungi</taxon>
        <taxon>Dikarya</taxon>
        <taxon>Ascomycota</taxon>
        <taxon>Pezizomycotina</taxon>
        <taxon>Sordariomycetes</taxon>
        <taxon>Xylariomycetidae</taxon>
        <taxon>Amphisphaeriales</taxon>
        <taxon>Apiosporaceae</taxon>
        <taxon>Apiospora</taxon>
    </lineage>
</organism>
<dbReference type="Pfam" id="PF01048">
    <property type="entry name" value="PNP_UDP_1"/>
    <property type="match status" value="1"/>
</dbReference>
<dbReference type="Proteomes" id="UP001446871">
    <property type="component" value="Unassembled WGS sequence"/>
</dbReference>
<dbReference type="EMBL" id="JAQQWM010000001">
    <property type="protein sequence ID" value="KAK8081359.1"/>
    <property type="molecule type" value="Genomic_DNA"/>
</dbReference>
<evidence type="ECO:0000313" key="3">
    <source>
        <dbReference type="EMBL" id="KAK8081359.1"/>
    </source>
</evidence>
<feature type="region of interest" description="Disordered" evidence="1">
    <location>
        <begin position="1"/>
        <end position="25"/>
    </location>
</feature>
<dbReference type="InterPro" id="IPR000845">
    <property type="entry name" value="Nucleoside_phosphorylase_d"/>
</dbReference>
<dbReference type="Gene3D" id="3.40.50.1580">
    <property type="entry name" value="Nucleoside phosphorylase domain"/>
    <property type="match status" value="1"/>
</dbReference>
<comment type="caution">
    <text evidence="3">The sequence shown here is derived from an EMBL/GenBank/DDBJ whole genome shotgun (WGS) entry which is preliminary data.</text>
</comment>
<feature type="compositionally biased region" description="Polar residues" evidence="1">
    <location>
        <begin position="1"/>
        <end position="10"/>
    </location>
</feature>
<proteinExistence type="predicted"/>
<reference evidence="3 4" key="1">
    <citation type="submission" date="2023-01" db="EMBL/GenBank/DDBJ databases">
        <title>Analysis of 21 Apiospora genomes using comparative genomics revels a genus with tremendous synthesis potential of carbohydrate active enzymes and secondary metabolites.</title>
        <authorList>
            <person name="Sorensen T."/>
        </authorList>
    </citation>
    <scope>NUCLEOTIDE SEQUENCE [LARGE SCALE GENOMIC DNA]</scope>
    <source>
        <strain evidence="3 4">CBS 83171</strain>
    </source>
</reference>
<evidence type="ECO:0000259" key="2">
    <source>
        <dbReference type="Pfam" id="PF01048"/>
    </source>
</evidence>
<evidence type="ECO:0000313" key="4">
    <source>
        <dbReference type="Proteomes" id="UP001446871"/>
    </source>
</evidence>
<sequence>MPGSNTQTIHAGQEAERMNPYSNFLGTGRTIGEDSAVQDVSHQAPVDGYLPAPSSTSASKSDVTVAVITTLPCEFNASLRQLDEYDADRKRLNETIMINSKPDFFVFVQGKILGQQILLVKLMSPGVVDATGTAQHIAANYSSIKLIIVAGVCAGVAKPSNGADLLIGDVVIGNAVLPYADGLHWYPDKVAQRNNMLQRSLSRKVRSLLGVLEDGLLISQFEERLNTLQSRPPNLGRLFPANYHHVHRRSSRIPCTCDPDTGEACEDALRANCNVVGCDDSMQIDRTSTDDGRIHVRIGPYASAPIIMRNPAIRDQMAERFGILAFEMELTGLWASETPVVPIKGVCDYADSHKNKDWQEFAADTAACAMKEFIRSYLGPG</sequence>
<protein>
    <submittedName>
        <fullName evidence="3">Phosphorylase superfamily protein</fullName>
    </submittedName>
</protein>
<dbReference type="InterPro" id="IPR035994">
    <property type="entry name" value="Nucleoside_phosphorylase_sf"/>
</dbReference>